<dbReference type="Proteomes" id="UP000886595">
    <property type="component" value="Unassembled WGS sequence"/>
</dbReference>
<protein>
    <submittedName>
        <fullName evidence="1">Uncharacterized protein</fullName>
    </submittedName>
</protein>
<dbReference type="OrthoDB" id="5318at2759"/>
<comment type="caution">
    <text evidence="1">The sequence shown here is derived from an EMBL/GenBank/DDBJ whole genome shotgun (WGS) entry which is preliminary data.</text>
</comment>
<dbReference type="EMBL" id="JAAMPC010000002">
    <property type="protein sequence ID" value="KAG2327942.1"/>
    <property type="molecule type" value="Genomic_DNA"/>
</dbReference>
<organism evidence="1 2">
    <name type="scientific">Brassica carinata</name>
    <name type="common">Ethiopian mustard</name>
    <name type="synonym">Abyssinian cabbage</name>
    <dbReference type="NCBI Taxonomy" id="52824"/>
    <lineage>
        <taxon>Eukaryota</taxon>
        <taxon>Viridiplantae</taxon>
        <taxon>Streptophyta</taxon>
        <taxon>Embryophyta</taxon>
        <taxon>Tracheophyta</taxon>
        <taxon>Spermatophyta</taxon>
        <taxon>Magnoliopsida</taxon>
        <taxon>eudicotyledons</taxon>
        <taxon>Gunneridae</taxon>
        <taxon>Pentapetalae</taxon>
        <taxon>rosids</taxon>
        <taxon>malvids</taxon>
        <taxon>Brassicales</taxon>
        <taxon>Brassicaceae</taxon>
        <taxon>Brassiceae</taxon>
        <taxon>Brassica</taxon>
    </lineage>
</organism>
<sequence length="161" mass="18170">MSQLHLVNLRDVVGIASEHLESVNALTPTLLDVARISSLDGAAKLLLVDAHNTSIMRNSRKPAFKWLEYNGGPTFTFSSDLMQAESRKRVFNVKRGKTKEKPTERRLKMTKHAVAESSYDKSIDIHVSRHGPRGYEFGPFAPDWYISNCSFEGQLHESFCC</sequence>
<gene>
    <name evidence="1" type="ORF">Bca52824_010670</name>
</gene>
<name>A0A8X8BBG6_BRACI</name>
<evidence type="ECO:0000313" key="1">
    <source>
        <dbReference type="EMBL" id="KAG2327942.1"/>
    </source>
</evidence>
<dbReference type="AlphaFoldDB" id="A0A8X8BBG6"/>
<accession>A0A8X8BBG6</accession>
<proteinExistence type="predicted"/>
<evidence type="ECO:0000313" key="2">
    <source>
        <dbReference type="Proteomes" id="UP000886595"/>
    </source>
</evidence>
<keyword evidence="2" id="KW-1185">Reference proteome</keyword>
<reference evidence="1 2" key="1">
    <citation type="submission" date="2020-02" db="EMBL/GenBank/DDBJ databases">
        <authorList>
            <person name="Ma Q."/>
            <person name="Huang Y."/>
            <person name="Song X."/>
            <person name="Pei D."/>
        </authorList>
    </citation>
    <scope>NUCLEOTIDE SEQUENCE [LARGE SCALE GENOMIC DNA]</scope>
    <source>
        <strain evidence="1">Sxm20200214</strain>
        <tissue evidence="1">Leaf</tissue>
    </source>
</reference>